<proteinExistence type="predicted"/>
<protein>
    <submittedName>
        <fullName evidence="1">Uncharacterized protein</fullName>
    </submittedName>
</protein>
<sequence>MSGGNAKIPSVLYYDKTGKVCAAGAEAERDGIDILAEEGNWFKAEWFKLHLHPKKKEFATGPAKIPNLPPNKNSLGCLTHPGIGTSIWEGREIHYILSHPNGWGGTQQAAMRLAAERAGLITPGGRNKISFITEGEASLNHCIEKGLMNESIKKGEGVCIVDAGGGTLDLSAYTANPDGKTFQEIAEAQCHLKGSIFVTEAAGEHLHKLLEGSKFVADIDEMKKSFDKSTKCSFRSPDDPYYIRGCGSSKDKNQKLKILAGKLRLEGSEVALFFEPAIECIAKGVLEQYRNAHKPISSVFLVGGFSANDYLFKRVTEALEPHNLKVFRPDTYLSKVVAEGSVSFVLDHPVRSRLSPFSYGTDICLVYDSDLQEHRKRLWQCSRTCSGTMGIPGVFSIILPKNTQVKETQEFRSTYRTRASSPLLLKNMEQKILCYRGNKHQEKDQFMDEDPNNYSLVCTVKANLARVPIALCFGPSGIFFEVVIDIVFLFGLTELKAQIAWNEGGVEKRLAESCSSERPKI</sequence>
<gene>
    <name evidence="1" type="ORF">NP233_g5879</name>
</gene>
<comment type="caution">
    <text evidence="1">The sequence shown here is derived from an EMBL/GenBank/DDBJ whole genome shotgun (WGS) entry which is preliminary data.</text>
</comment>
<evidence type="ECO:0000313" key="1">
    <source>
        <dbReference type="EMBL" id="KAJ3568178.1"/>
    </source>
</evidence>
<dbReference type="SUPFAM" id="SSF53067">
    <property type="entry name" value="Actin-like ATPase domain"/>
    <property type="match status" value="1"/>
</dbReference>
<organism evidence="1 2">
    <name type="scientific">Leucocoprinus birnbaumii</name>
    <dbReference type="NCBI Taxonomy" id="56174"/>
    <lineage>
        <taxon>Eukaryota</taxon>
        <taxon>Fungi</taxon>
        <taxon>Dikarya</taxon>
        <taxon>Basidiomycota</taxon>
        <taxon>Agaricomycotina</taxon>
        <taxon>Agaricomycetes</taxon>
        <taxon>Agaricomycetidae</taxon>
        <taxon>Agaricales</taxon>
        <taxon>Agaricineae</taxon>
        <taxon>Agaricaceae</taxon>
        <taxon>Leucocoprinus</taxon>
    </lineage>
</organism>
<evidence type="ECO:0000313" key="2">
    <source>
        <dbReference type="Proteomes" id="UP001213000"/>
    </source>
</evidence>
<dbReference type="InterPro" id="IPR043129">
    <property type="entry name" value="ATPase_NBD"/>
</dbReference>
<dbReference type="CDD" id="cd10170">
    <property type="entry name" value="ASKHA_NBD_HSP70"/>
    <property type="match status" value="1"/>
</dbReference>
<keyword evidence="2" id="KW-1185">Reference proteome</keyword>
<reference evidence="1" key="1">
    <citation type="submission" date="2022-07" db="EMBL/GenBank/DDBJ databases">
        <title>Genome Sequence of Leucocoprinus birnbaumii.</title>
        <authorList>
            <person name="Buettner E."/>
        </authorList>
    </citation>
    <scope>NUCLEOTIDE SEQUENCE</scope>
    <source>
        <strain evidence="1">VT141</strain>
    </source>
</reference>
<dbReference type="EMBL" id="JANIEX010000362">
    <property type="protein sequence ID" value="KAJ3568178.1"/>
    <property type="molecule type" value="Genomic_DNA"/>
</dbReference>
<dbReference type="AlphaFoldDB" id="A0AAD5YW97"/>
<dbReference type="Gene3D" id="3.90.640.10">
    <property type="entry name" value="Actin, Chain A, domain 4"/>
    <property type="match status" value="1"/>
</dbReference>
<dbReference type="PANTHER" id="PTHR14187">
    <property type="entry name" value="ALPHA KINASE/ELONGATION FACTOR 2 KINASE"/>
    <property type="match status" value="1"/>
</dbReference>
<name>A0AAD5YW97_9AGAR</name>
<dbReference type="Gene3D" id="3.30.420.40">
    <property type="match status" value="2"/>
</dbReference>
<dbReference type="Proteomes" id="UP001213000">
    <property type="component" value="Unassembled WGS sequence"/>
</dbReference>
<accession>A0AAD5YW97</accession>
<dbReference type="PANTHER" id="PTHR14187:SF5">
    <property type="entry name" value="HEAT SHOCK 70 KDA PROTEIN 12A"/>
    <property type="match status" value="1"/>
</dbReference>